<dbReference type="InterPro" id="IPR001480">
    <property type="entry name" value="Bulb-type_lectin_dom"/>
</dbReference>
<keyword evidence="3" id="KW-0325">Glycoprotein</keyword>
<organism evidence="4 5">
    <name type="scientific">Juglans regia</name>
    <name type="common">English walnut</name>
    <dbReference type="NCBI Taxonomy" id="51240"/>
    <lineage>
        <taxon>Eukaryota</taxon>
        <taxon>Viridiplantae</taxon>
        <taxon>Streptophyta</taxon>
        <taxon>Embryophyta</taxon>
        <taxon>Tracheophyta</taxon>
        <taxon>Spermatophyta</taxon>
        <taxon>Magnoliopsida</taxon>
        <taxon>eudicotyledons</taxon>
        <taxon>Gunneridae</taxon>
        <taxon>Pentapetalae</taxon>
        <taxon>rosids</taxon>
        <taxon>fabids</taxon>
        <taxon>Fagales</taxon>
        <taxon>Juglandaceae</taxon>
        <taxon>Juglans</taxon>
    </lineage>
</organism>
<keyword evidence="4" id="KW-1185">Reference proteome</keyword>
<evidence type="ECO:0000313" key="4">
    <source>
        <dbReference type="Proteomes" id="UP000235220"/>
    </source>
</evidence>
<dbReference type="Gene3D" id="2.90.10.10">
    <property type="entry name" value="Bulb-type lectin domain"/>
    <property type="match status" value="1"/>
</dbReference>
<dbReference type="InterPro" id="IPR036426">
    <property type="entry name" value="Bulb-type_lectin_dom_sf"/>
</dbReference>
<dbReference type="GeneID" id="109006521"/>
<gene>
    <name evidence="5" type="primary">LOC109006521</name>
</gene>
<dbReference type="SUPFAM" id="SSF51110">
    <property type="entry name" value="alpha-D-mannose-specific plant lectins"/>
    <property type="match status" value="1"/>
</dbReference>
<reference evidence="5" key="1">
    <citation type="submission" date="2025-08" db="UniProtKB">
        <authorList>
            <consortium name="RefSeq"/>
        </authorList>
    </citation>
    <scope>IDENTIFICATION</scope>
    <source>
        <tissue evidence="5">Leaves</tissue>
    </source>
</reference>
<dbReference type="Proteomes" id="UP000235220">
    <property type="component" value="Chromosome 16"/>
</dbReference>
<dbReference type="Pfam" id="PF01453">
    <property type="entry name" value="B_lectin"/>
    <property type="match status" value="1"/>
</dbReference>
<accession>A0A2I4GBS7</accession>
<dbReference type="GO" id="GO:0048544">
    <property type="term" value="P:recognition of pollen"/>
    <property type="evidence" value="ECO:0007669"/>
    <property type="project" value="InterPro"/>
</dbReference>
<dbReference type="PROSITE" id="PS50927">
    <property type="entry name" value="BULB_LECTIN"/>
    <property type="match status" value="1"/>
</dbReference>
<dbReference type="STRING" id="51240.A0A2I4GBS7"/>
<dbReference type="KEGG" id="jre:109006521"/>
<evidence type="ECO:0000313" key="5">
    <source>
        <dbReference type="RefSeq" id="XP_018841358.1"/>
    </source>
</evidence>
<dbReference type="Pfam" id="PF00954">
    <property type="entry name" value="S_locus_glycop"/>
    <property type="match status" value="1"/>
</dbReference>
<name>A0A2I4GBS7_JUGRE</name>
<evidence type="ECO:0000256" key="3">
    <source>
        <dbReference type="ARBA" id="ARBA00023180"/>
    </source>
</evidence>
<dbReference type="OrthoDB" id="643280at2759"/>
<evidence type="ECO:0000256" key="1">
    <source>
        <dbReference type="ARBA" id="ARBA00022729"/>
    </source>
</evidence>
<dbReference type="RefSeq" id="XP_018841358.1">
    <property type="nucleotide sequence ID" value="XM_018985813.2"/>
</dbReference>
<proteinExistence type="predicted"/>
<dbReference type="PANTHER" id="PTHR32444">
    <property type="entry name" value="BULB-TYPE LECTIN DOMAIN-CONTAINING PROTEIN"/>
    <property type="match status" value="1"/>
</dbReference>
<evidence type="ECO:0000256" key="2">
    <source>
        <dbReference type="ARBA" id="ARBA00023157"/>
    </source>
</evidence>
<dbReference type="InterPro" id="IPR000858">
    <property type="entry name" value="S_locus_glycoprot_dom"/>
</dbReference>
<dbReference type="Gramene" id="Jr16_17210_p1">
    <property type="protein sequence ID" value="cds.Jr16_17210_p1"/>
    <property type="gene ID" value="Jr16_17210"/>
</dbReference>
<keyword evidence="1" id="KW-0732">Signal</keyword>
<sequence length="271" mass="30574">MLVRDMGIHGTRPFLLFVLLLLLRACFSVNADDTFTKGQPPLSVINNDSISSKNGRFELGFFEREDGNLVLLGASSKKPFWSTNLQNLPSNSTEAALLDDGNLVLRDRSDLSTIFWESFDYPTDTWLPGVKLGIDKTGKEPKQLISWKNSEDPSPGLFSCSMRINPNGSSEYIFEWNRSQVYWSSGVWNGESFAFIPEMRLNYVFNISFVSNENESYMSYNSSIMSICFLDSTGQFKAITWLPASEPWVLWAQPKSLSDVYALCGSFGICY</sequence>
<keyword evidence="2" id="KW-1015">Disulfide bond</keyword>
<protein>
    <submittedName>
        <fullName evidence="5">G-type lectin S-receptor-like serine/threonine-protein kinase At2g19130</fullName>
    </submittedName>
</protein>
<dbReference type="AlphaFoldDB" id="A0A2I4GBS7"/>
<dbReference type="PANTHER" id="PTHR32444:SF247">
    <property type="entry name" value="OS01G0958200 PROTEIN"/>
    <property type="match status" value="1"/>
</dbReference>